<evidence type="ECO:0000313" key="3">
    <source>
        <dbReference type="Proteomes" id="UP000317422"/>
    </source>
</evidence>
<gene>
    <name evidence="2" type="ORF">FHX37_1461</name>
</gene>
<dbReference type="EMBL" id="VFQC01000001">
    <property type="protein sequence ID" value="TQN31554.1"/>
    <property type="molecule type" value="Genomic_DNA"/>
</dbReference>
<dbReference type="RefSeq" id="WP_211351760.1">
    <property type="nucleotide sequence ID" value="NZ_VFQC01000001.1"/>
</dbReference>
<dbReference type="InterPro" id="IPR032710">
    <property type="entry name" value="NTF2-like_dom_sf"/>
</dbReference>
<dbReference type="InterPro" id="IPR011944">
    <property type="entry name" value="Steroid_delta5-4_isomerase"/>
</dbReference>
<dbReference type="SUPFAM" id="SSF54427">
    <property type="entry name" value="NTF2-like"/>
    <property type="match status" value="1"/>
</dbReference>
<reference evidence="2 3" key="1">
    <citation type="submission" date="2019-06" db="EMBL/GenBank/DDBJ databases">
        <title>Sequencing the genomes of 1000 actinobacteria strains.</title>
        <authorList>
            <person name="Klenk H.-P."/>
        </authorList>
    </citation>
    <scope>NUCLEOTIDE SEQUENCE [LARGE SCALE GENOMIC DNA]</scope>
    <source>
        <strain evidence="2 3">DSM 45015</strain>
    </source>
</reference>
<dbReference type="CDD" id="cd00531">
    <property type="entry name" value="NTF2_like"/>
    <property type="match status" value="1"/>
</dbReference>
<dbReference type="AlphaFoldDB" id="A0A543NIH4"/>
<dbReference type="NCBIfam" id="TIGR02246">
    <property type="entry name" value="SgcJ/EcaC family oxidoreductase"/>
    <property type="match status" value="1"/>
</dbReference>
<keyword evidence="3" id="KW-1185">Reference proteome</keyword>
<evidence type="ECO:0000259" key="1">
    <source>
        <dbReference type="Pfam" id="PF14534"/>
    </source>
</evidence>
<proteinExistence type="predicted"/>
<evidence type="ECO:0000313" key="2">
    <source>
        <dbReference type="EMBL" id="TQN31554.1"/>
    </source>
</evidence>
<dbReference type="Gene3D" id="3.10.450.50">
    <property type="match status" value="1"/>
</dbReference>
<dbReference type="Pfam" id="PF14534">
    <property type="entry name" value="DUF4440"/>
    <property type="match status" value="1"/>
</dbReference>
<dbReference type="InterPro" id="IPR027843">
    <property type="entry name" value="DUF4440"/>
</dbReference>
<protein>
    <submittedName>
        <fullName evidence="2">Uncharacterized protein (TIGR02246 family)</fullName>
    </submittedName>
</protein>
<name>A0A543NIH4_9ACTN</name>
<dbReference type="Proteomes" id="UP000317422">
    <property type="component" value="Unassembled WGS sequence"/>
</dbReference>
<organism evidence="2 3">
    <name type="scientific">Haloactinospora alba</name>
    <dbReference type="NCBI Taxonomy" id="405555"/>
    <lineage>
        <taxon>Bacteria</taxon>
        <taxon>Bacillati</taxon>
        <taxon>Actinomycetota</taxon>
        <taxon>Actinomycetes</taxon>
        <taxon>Streptosporangiales</taxon>
        <taxon>Nocardiopsidaceae</taxon>
        <taxon>Haloactinospora</taxon>
    </lineage>
</organism>
<sequence>MNTVTSTPSEGDQTAIRELVSQAQEWQNTPEHLLSLHTPDVVIVNLAGRRVLGREAYGEAMSAALASPLREVRTRVEVVDIRLLTRDTAVVSCVKTVHDGRSGTDGSEALPGAGALTYTVVRTGGAWRIALAQTTPIGSPAAHS</sequence>
<accession>A0A543NIH4</accession>
<comment type="caution">
    <text evidence="2">The sequence shown here is derived from an EMBL/GenBank/DDBJ whole genome shotgun (WGS) entry which is preliminary data.</text>
</comment>
<feature type="domain" description="DUF4440" evidence="1">
    <location>
        <begin position="28"/>
        <end position="129"/>
    </location>
</feature>